<evidence type="ECO:0000259" key="8">
    <source>
        <dbReference type="PROSITE" id="PS50110"/>
    </source>
</evidence>
<dbReference type="Gene3D" id="6.10.250.690">
    <property type="match status" value="1"/>
</dbReference>
<dbReference type="GO" id="GO:0006355">
    <property type="term" value="P:regulation of DNA-templated transcription"/>
    <property type="evidence" value="ECO:0007669"/>
    <property type="project" value="InterPro"/>
</dbReference>
<protein>
    <submittedName>
        <fullName evidence="10 13">Response regulator</fullName>
    </submittedName>
</protein>
<comment type="caution">
    <text evidence="13">The sequence shown here is derived from an EMBL/GenBank/DDBJ whole genome shotgun (WGS) entry which is preliminary data.</text>
</comment>
<sequence length="234" mass="25556">MNETVLIVEDDSDIIEILSLYLCGSDYQVETAANGKLGLELLERKSPSVILVDLMMPEMNGFDFIKEARLVSNAPIIIISARSQPTDKMLGLDLGADGYITKPFDPIEVLAYIRAVLRRCNALSASGPSNISPDGSVVRMGAIEFDKESLIVRKNSNVVSFTASELKIFSKLFSSPGRVYTKAQLYELISASSHGGGEDSIMVHISNIRSKIEDDPNNPAHIVTVRGLGYRFEG</sequence>
<dbReference type="Proteomes" id="UP000253970">
    <property type="component" value="Unassembled WGS sequence"/>
</dbReference>
<dbReference type="Pfam" id="PF00072">
    <property type="entry name" value="Response_reg"/>
    <property type="match status" value="1"/>
</dbReference>
<keyword evidence="4 7" id="KW-0238">DNA-binding</keyword>
<dbReference type="SUPFAM" id="SSF46894">
    <property type="entry name" value="C-terminal effector domain of the bipartite response regulators"/>
    <property type="match status" value="1"/>
</dbReference>
<accession>A0A369N3N6</accession>
<dbReference type="CDD" id="cd00383">
    <property type="entry name" value="trans_reg_C"/>
    <property type="match status" value="1"/>
</dbReference>
<evidence type="ECO:0000256" key="2">
    <source>
        <dbReference type="ARBA" id="ARBA00023012"/>
    </source>
</evidence>
<dbReference type="SMART" id="SM00862">
    <property type="entry name" value="Trans_reg_C"/>
    <property type="match status" value="1"/>
</dbReference>
<evidence type="ECO:0000313" key="11">
    <source>
        <dbReference type="EMBL" id="RDB70952.1"/>
    </source>
</evidence>
<evidence type="ECO:0000256" key="7">
    <source>
        <dbReference type="PROSITE-ProRule" id="PRU01091"/>
    </source>
</evidence>
<dbReference type="InterPro" id="IPR039420">
    <property type="entry name" value="WalR-like"/>
</dbReference>
<dbReference type="Proteomes" id="UP000253752">
    <property type="component" value="Unassembled WGS sequence"/>
</dbReference>
<feature type="DNA-binding region" description="OmpR/PhoB-type" evidence="7">
    <location>
        <begin position="135"/>
        <end position="234"/>
    </location>
</feature>
<evidence type="ECO:0000313" key="14">
    <source>
        <dbReference type="Proteomes" id="UP000253752"/>
    </source>
</evidence>
<dbReference type="SUPFAM" id="SSF52172">
    <property type="entry name" value="CheY-like"/>
    <property type="match status" value="1"/>
</dbReference>
<dbReference type="Proteomes" id="UP000436429">
    <property type="component" value="Unassembled WGS sequence"/>
</dbReference>
<dbReference type="EMBL" id="WPOM01000005">
    <property type="protein sequence ID" value="MVN32198.1"/>
    <property type="molecule type" value="Genomic_DNA"/>
</dbReference>
<keyword evidence="3" id="KW-0805">Transcription regulation</keyword>
<evidence type="ECO:0000256" key="4">
    <source>
        <dbReference type="ARBA" id="ARBA00023125"/>
    </source>
</evidence>
<dbReference type="AlphaFoldDB" id="A0A369N3N6"/>
<proteinExistence type="predicted"/>
<dbReference type="EMBL" id="PPTY01000026">
    <property type="protein sequence ID" value="RDB83193.1"/>
    <property type="molecule type" value="Genomic_DNA"/>
</dbReference>
<organism evidence="13 15">
    <name type="scientific">Eggerthella lenta</name>
    <name type="common">Eubacterium lentum</name>
    <dbReference type="NCBI Taxonomy" id="84112"/>
    <lineage>
        <taxon>Bacteria</taxon>
        <taxon>Bacillati</taxon>
        <taxon>Actinomycetota</taxon>
        <taxon>Coriobacteriia</taxon>
        <taxon>Eggerthellales</taxon>
        <taxon>Eggerthellaceae</taxon>
        <taxon>Eggerthella</taxon>
    </lineage>
</organism>
<dbReference type="Pfam" id="PF00486">
    <property type="entry name" value="Trans_reg_C"/>
    <property type="match status" value="1"/>
</dbReference>
<dbReference type="InterPro" id="IPR001867">
    <property type="entry name" value="OmpR/PhoB-type_DNA-bd"/>
</dbReference>
<dbReference type="InterPro" id="IPR036388">
    <property type="entry name" value="WH-like_DNA-bd_sf"/>
</dbReference>
<dbReference type="GO" id="GO:0005829">
    <property type="term" value="C:cytosol"/>
    <property type="evidence" value="ECO:0007669"/>
    <property type="project" value="TreeGrafter"/>
</dbReference>
<evidence type="ECO:0000313" key="12">
    <source>
        <dbReference type="EMBL" id="RDB80434.1"/>
    </source>
</evidence>
<feature type="domain" description="Response regulatory" evidence="8">
    <location>
        <begin position="4"/>
        <end position="117"/>
    </location>
</feature>
<dbReference type="EMBL" id="PPTX01000006">
    <property type="protein sequence ID" value="RDB80434.1"/>
    <property type="molecule type" value="Genomic_DNA"/>
</dbReference>
<name>A0A369N3N6_EGGLN</name>
<dbReference type="Proteomes" id="UP000253857">
    <property type="component" value="Unassembled WGS sequence"/>
</dbReference>
<dbReference type="InterPro" id="IPR016032">
    <property type="entry name" value="Sig_transdc_resp-reg_C-effctor"/>
</dbReference>
<evidence type="ECO:0000313" key="17">
    <source>
        <dbReference type="Proteomes" id="UP000436429"/>
    </source>
</evidence>
<dbReference type="Gene3D" id="3.40.50.2300">
    <property type="match status" value="1"/>
</dbReference>
<reference evidence="10 17" key="2">
    <citation type="submission" date="2019-11" db="EMBL/GenBank/DDBJ databases">
        <title>Whole genome shotgun sequencing (WGS) data from Adlercreutzia equolifaciens ResAG-91, Eggerthella lenta MRI-F36, MRI-F37, MRI-F40, ResAG-49, ResAG-88, ResAG-121, ResAG-145, and Gordonibacter sp. ResAG-5, ResAG-26, ResAG-43, ResAG-50, ResAG-59.</title>
        <authorList>
            <person name="Stoll D.A."/>
            <person name="Danylec N."/>
            <person name="Franz C.M.A.P."/>
            <person name="Huch M."/>
        </authorList>
    </citation>
    <scope>NUCLEOTIDE SEQUENCE [LARGE SCALE GENOMIC DNA]</scope>
    <source>
        <strain evidence="10 17">ResAG-88</strain>
    </source>
</reference>
<dbReference type="RefSeq" id="WP_009306364.1">
    <property type="nucleotide sequence ID" value="NZ_CP021140.1"/>
</dbReference>
<evidence type="ECO:0000259" key="9">
    <source>
        <dbReference type="PROSITE" id="PS51755"/>
    </source>
</evidence>
<reference evidence="14 15" key="1">
    <citation type="journal article" date="2018" name="Elife">
        <title>Discovery and characterization of a prevalent human gut bacterial enzyme sufficient for the inactivation of a family of plant toxins.</title>
        <authorList>
            <person name="Koppel N."/>
            <person name="Bisanz J.E."/>
            <person name="Pandelia M.E."/>
            <person name="Turnbaugh P.J."/>
            <person name="Balskus E.P."/>
        </authorList>
    </citation>
    <scope>NUCLEOTIDE SEQUENCE [LARGE SCALE GENOMIC DNA]</scope>
    <source>
        <strain evidence="13 15">FAA1-1-60AUCSF</strain>
        <strain evidence="12 14">MR1 #12</strain>
        <strain evidence="11 16">W1 BHI 6</strain>
    </source>
</reference>
<dbReference type="EMBL" id="PPTU01000008">
    <property type="protein sequence ID" value="RDB70952.1"/>
    <property type="molecule type" value="Genomic_DNA"/>
</dbReference>
<dbReference type="PROSITE" id="PS50110">
    <property type="entry name" value="RESPONSE_REGULATORY"/>
    <property type="match status" value="1"/>
</dbReference>
<dbReference type="GO" id="GO:0032993">
    <property type="term" value="C:protein-DNA complex"/>
    <property type="evidence" value="ECO:0007669"/>
    <property type="project" value="TreeGrafter"/>
</dbReference>
<evidence type="ECO:0000256" key="1">
    <source>
        <dbReference type="ARBA" id="ARBA00022553"/>
    </source>
</evidence>
<evidence type="ECO:0000313" key="15">
    <source>
        <dbReference type="Proteomes" id="UP000253857"/>
    </source>
</evidence>
<feature type="modified residue" description="4-aspartylphosphate" evidence="6">
    <location>
        <position position="53"/>
    </location>
</feature>
<dbReference type="Gene3D" id="1.10.10.10">
    <property type="entry name" value="Winged helix-like DNA-binding domain superfamily/Winged helix DNA-binding domain"/>
    <property type="match status" value="1"/>
</dbReference>
<keyword evidence="5" id="KW-0804">Transcription</keyword>
<dbReference type="SMART" id="SM00448">
    <property type="entry name" value="REC"/>
    <property type="match status" value="1"/>
</dbReference>
<dbReference type="PANTHER" id="PTHR48111">
    <property type="entry name" value="REGULATOR OF RPOS"/>
    <property type="match status" value="1"/>
</dbReference>
<keyword evidence="1 6" id="KW-0597">Phosphoprotein</keyword>
<gene>
    <name evidence="13" type="ORF">C1871_12155</name>
    <name evidence="12" type="ORF">C1872_05815</name>
    <name evidence="11" type="ORF">C1875_07075</name>
    <name evidence="10" type="ORF">GO726_03280</name>
</gene>
<dbReference type="GO" id="GO:0000156">
    <property type="term" value="F:phosphorelay response regulator activity"/>
    <property type="evidence" value="ECO:0007669"/>
    <property type="project" value="TreeGrafter"/>
</dbReference>
<dbReference type="CDD" id="cd17574">
    <property type="entry name" value="REC_OmpR"/>
    <property type="match status" value="1"/>
</dbReference>
<dbReference type="InterPro" id="IPR001789">
    <property type="entry name" value="Sig_transdc_resp-reg_receiver"/>
</dbReference>
<dbReference type="GeneID" id="69511598"/>
<evidence type="ECO:0000256" key="5">
    <source>
        <dbReference type="ARBA" id="ARBA00023163"/>
    </source>
</evidence>
<keyword evidence="2" id="KW-0902">Two-component regulatory system</keyword>
<dbReference type="GO" id="GO:0000976">
    <property type="term" value="F:transcription cis-regulatory region binding"/>
    <property type="evidence" value="ECO:0007669"/>
    <property type="project" value="TreeGrafter"/>
</dbReference>
<evidence type="ECO:0000313" key="13">
    <source>
        <dbReference type="EMBL" id="RDB83193.1"/>
    </source>
</evidence>
<evidence type="ECO:0000256" key="6">
    <source>
        <dbReference type="PROSITE-ProRule" id="PRU00169"/>
    </source>
</evidence>
<dbReference type="PROSITE" id="PS51755">
    <property type="entry name" value="OMPR_PHOB"/>
    <property type="match status" value="1"/>
</dbReference>
<dbReference type="InterPro" id="IPR011006">
    <property type="entry name" value="CheY-like_superfamily"/>
</dbReference>
<evidence type="ECO:0000313" key="16">
    <source>
        <dbReference type="Proteomes" id="UP000253970"/>
    </source>
</evidence>
<dbReference type="PANTHER" id="PTHR48111:SF1">
    <property type="entry name" value="TWO-COMPONENT RESPONSE REGULATOR ORR33"/>
    <property type="match status" value="1"/>
</dbReference>
<evidence type="ECO:0000313" key="10">
    <source>
        <dbReference type="EMBL" id="MVN32198.1"/>
    </source>
</evidence>
<feature type="domain" description="OmpR/PhoB-type" evidence="9">
    <location>
        <begin position="135"/>
        <end position="234"/>
    </location>
</feature>
<evidence type="ECO:0000256" key="3">
    <source>
        <dbReference type="ARBA" id="ARBA00023015"/>
    </source>
</evidence>